<proteinExistence type="predicted"/>
<evidence type="ECO:0000313" key="2">
    <source>
        <dbReference type="Proteomes" id="UP000184048"/>
    </source>
</evidence>
<accession>A0A1M4YE00</accession>
<reference evidence="1 2" key="1">
    <citation type="submission" date="2016-11" db="EMBL/GenBank/DDBJ databases">
        <authorList>
            <person name="Jaros S."/>
            <person name="Januszkiewicz K."/>
            <person name="Wedrychowicz H."/>
        </authorList>
    </citation>
    <scope>NUCLEOTIDE SEQUENCE [LARGE SCALE GENOMIC DNA]</scope>
    <source>
        <strain evidence="1 2">DSM 18119</strain>
    </source>
</reference>
<evidence type="ECO:0000313" key="1">
    <source>
        <dbReference type="EMBL" id="SHF04064.1"/>
    </source>
</evidence>
<sequence length="152" mass="17798">MVDPKDIRPGNMVLRVTGKDVTGKSFFEYTPVAIDEYFFTWAKFCFPIKLSPELLSKCGFTFNKNVWYINPVNLPWEDEQPFLSWNPKEGWFLKDFRLIYQPLYLHKLQNLYYNLTGTELLIDPMLFQNIDIIGPINFSGKPVSKAPPRPLL</sequence>
<keyword evidence="2" id="KW-1185">Reference proteome</keyword>
<gene>
    <name evidence="1" type="ORF">SAMN02745131_01692</name>
</gene>
<dbReference type="RefSeq" id="WP_072834891.1">
    <property type="nucleotide sequence ID" value="NZ_FQUU01000005.1"/>
</dbReference>
<organism evidence="1 2">
    <name type="scientific">Flavisolibacter ginsengisoli DSM 18119</name>
    <dbReference type="NCBI Taxonomy" id="1121884"/>
    <lineage>
        <taxon>Bacteria</taxon>
        <taxon>Pseudomonadati</taxon>
        <taxon>Bacteroidota</taxon>
        <taxon>Chitinophagia</taxon>
        <taxon>Chitinophagales</taxon>
        <taxon>Chitinophagaceae</taxon>
        <taxon>Flavisolibacter</taxon>
    </lineage>
</organism>
<protein>
    <submittedName>
        <fullName evidence="1">Uncharacterized protein</fullName>
    </submittedName>
</protein>
<dbReference type="AlphaFoldDB" id="A0A1M4YE00"/>
<dbReference type="EMBL" id="FQUU01000005">
    <property type="protein sequence ID" value="SHF04064.1"/>
    <property type="molecule type" value="Genomic_DNA"/>
</dbReference>
<dbReference type="Proteomes" id="UP000184048">
    <property type="component" value="Unassembled WGS sequence"/>
</dbReference>
<dbReference type="OrthoDB" id="956134at2"/>
<name>A0A1M4YE00_9BACT</name>